<sequence>MKFSLPAVLAPLAVLALPTEDAPPDAGPSPTPYPVFSVDRLFKDEGKVYFGASSDDGILEKGDTAAIISQKFGQVTPEYSMKWGWIHPKRDYFEFQQADNLVRWAQENGDMVVRGHTLLWDNGLSTGLPTWVTDIKDPENLTEVIETHVKTVVEHFKGKVRSWEYIGIAFRAAKAADPDAKLYINDYNLEVVSYGKVGPVVDKVNQWISEGIPIDGIGSETHLAPGFADEVQGALERLADSNVSEVAITELDIDGAPPDQYATVAAACLNVSKCVGVTVWGISDKDSWKADKKPLLFDENYEPKPAYWAIVEMLWQRVKERGTK</sequence>
<dbReference type="PROSITE" id="PS51760">
    <property type="entry name" value="GH10_2"/>
    <property type="match status" value="1"/>
</dbReference>
<dbReference type="OMA" id="AYWAIVE"/>
<dbReference type="HOGENOM" id="CLU_020161_2_0_1"/>
<keyword evidence="4 6" id="KW-0326">Glycosidase</keyword>
<dbReference type="SMART" id="SM00633">
    <property type="entry name" value="Glyco_10"/>
    <property type="match status" value="1"/>
</dbReference>
<name>A0A066X4Y3_COLSU</name>
<protein>
    <recommendedName>
        <fullName evidence="6">Beta-xylanase</fullName>
        <ecNumber evidence="6">3.2.1.8</ecNumber>
    </recommendedName>
</protein>
<keyword evidence="5 6" id="KW-0624">Polysaccharide degradation</keyword>
<feature type="signal peptide" evidence="7">
    <location>
        <begin position="1"/>
        <end position="16"/>
    </location>
</feature>
<dbReference type="GO" id="GO:0000272">
    <property type="term" value="P:polysaccharide catabolic process"/>
    <property type="evidence" value="ECO:0007669"/>
    <property type="project" value="UniProtKB-KW"/>
</dbReference>
<keyword evidence="3 6" id="KW-0119">Carbohydrate metabolism</keyword>
<dbReference type="Pfam" id="PF00331">
    <property type="entry name" value="Glyco_hydro_10"/>
    <property type="match status" value="2"/>
</dbReference>
<dbReference type="Gene3D" id="3.20.20.80">
    <property type="entry name" value="Glycosidases"/>
    <property type="match status" value="2"/>
</dbReference>
<gene>
    <name evidence="9" type="ORF">CSUB01_08922</name>
</gene>
<feature type="domain" description="GH10" evidence="8">
    <location>
        <begin position="53"/>
        <end position="313"/>
    </location>
</feature>
<comment type="similarity">
    <text evidence="1 6">Belongs to the glycosyl hydrolase 10 (cellulase F) family.</text>
</comment>
<evidence type="ECO:0000256" key="6">
    <source>
        <dbReference type="RuleBase" id="RU361174"/>
    </source>
</evidence>
<evidence type="ECO:0000256" key="1">
    <source>
        <dbReference type="ARBA" id="ARBA00007495"/>
    </source>
</evidence>
<reference evidence="10" key="1">
    <citation type="journal article" date="2014" name="Genome Announc.">
        <title>Draft genome sequence of Colletotrichum sublineola, a destructive pathogen of cultivated sorghum.</title>
        <authorList>
            <person name="Baroncelli R."/>
            <person name="Sanz-Martin J.M."/>
            <person name="Rech G.E."/>
            <person name="Sukno S.A."/>
            <person name="Thon M.R."/>
        </authorList>
    </citation>
    <scope>NUCLEOTIDE SEQUENCE [LARGE SCALE GENOMIC DNA]</scope>
    <source>
        <strain evidence="10">TX430BB</strain>
    </source>
</reference>
<evidence type="ECO:0000256" key="3">
    <source>
        <dbReference type="ARBA" id="ARBA00023277"/>
    </source>
</evidence>
<dbReference type="AlphaFoldDB" id="A0A066X4Y3"/>
<keyword evidence="7" id="KW-0732">Signal</keyword>
<evidence type="ECO:0000256" key="7">
    <source>
        <dbReference type="SAM" id="SignalP"/>
    </source>
</evidence>
<evidence type="ECO:0000259" key="8">
    <source>
        <dbReference type="PROSITE" id="PS51760"/>
    </source>
</evidence>
<dbReference type="InterPro" id="IPR001000">
    <property type="entry name" value="GH10_dom"/>
</dbReference>
<dbReference type="SUPFAM" id="SSF51445">
    <property type="entry name" value="(Trans)glycosidases"/>
    <property type="match status" value="1"/>
</dbReference>
<feature type="chain" id="PRO_5001633580" description="Beta-xylanase" evidence="7">
    <location>
        <begin position="17"/>
        <end position="324"/>
    </location>
</feature>
<dbReference type="STRING" id="1173701.A0A066X4Y3"/>
<evidence type="ECO:0000256" key="4">
    <source>
        <dbReference type="ARBA" id="ARBA00023295"/>
    </source>
</evidence>
<dbReference type="eggNOG" id="ENOG502QSCW">
    <property type="taxonomic scope" value="Eukaryota"/>
</dbReference>
<dbReference type="PANTHER" id="PTHR31490">
    <property type="entry name" value="GLYCOSYL HYDROLASE"/>
    <property type="match status" value="1"/>
</dbReference>
<keyword evidence="10" id="KW-1185">Reference proteome</keyword>
<dbReference type="GO" id="GO:0031176">
    <property type="term" value="F:endo-1,4-beta-xylanase activity"/>
    <property type="evidence" value="ECO:0007669"/>
    <property type="project" value="UniProtKB-EC"/>
</dbReference>
<dbReference type="EMBL" id="JMSE01001471">
    <property type="protein sequence ID" value="KDN60811.1"/>
    <property type="molecule type" value="Genomic_DNA"/>
</dbReference>
<organism evidence="9 10">
    <name type="scientific">Colletotrichum sublineola</name>
    <name type="common">Sorghum anthracnose fungus</name>
    <dbReference type="NCBI Taxonomy" id="1173701"/>
    <lineage>
        <taxon>Eukaryota</taxon>
        <taxon>Fungi</taxon>
        <taxon>Dikarya</taxon>
        <taxon>Ascomycota</taxon>
        <taxon>Pezizomycotina</taxon>
        <taxon>Sordariomycetes</taxon>
        <taxon>Hypocreomycetidae</taxon>
        <taxon>Glomerellales</taxon>
        <taxon>Glomerellaceae</taxon>
        <taxon>Colletotrichum</taxon>
        <taxon>Colletotrichum graminicola species complex</taxon>
    </lineage>
</organism>
<keyword evidence="2 6" id="KW-0378">Hydrolase</keyword>
<evidence type="ECO:0000313" key="9">
    <source>
        <dbReference type="EMBL" id="KDN60811.1"/>
    </source>
</evidence>
<evidence type="ECO:0000256" key="2">
    <source>
        <dbReference type="ARBA" id="ARBA00022801"/>
    </source>
</evidence>
<dbReference type="InterPro" id="IPR044846">
    <property type="entry name" value="GH10"/>
</dbReference>
<dbReference type="InterPro" id="IPR017853">
    <property type="entry name" value="GH"/>
</dbReference>
<dbReference type="PANTHER" id="PTHR31490:SF76">
    <property type="entry name" value="ENDO-1,4-BETA-XYLANASE C"/>
    <property type="match status" value="1"/>
</dbReference>
<evidence type="ECO:0000313" key="10">
    <source>
        <dbReference type="Proteomes" id="UP000027238"/>
    </source>
</evidence>
<dbReference type="OrthoDB" id="3055998at2759"/>
<accession>A0A066X4Y3</accession>
<proteinExistence type="inferred from homology"/>
<dbReference type="PRINTS" id="PR00134">
    <property type="entry name" value="GLHYDRLASE10"/>
</dbReference>
<dbReference type="EC" id="3.2.1.8" evidence="6"/>
<comment type="caution">
    <text evidence="9">The sequence shown here is derived from an EMBL/GenBank/DDBJ whole genome shotgun (WGS) entry which is preliminary data.</text>
</comment>
<evidence type="ECO:0000256" key="5">
    <source>
        <dbReference type="ARBA" id="ARBA00023326"/>
    </source>
</evidence>
<comment type="catalytic activity">
    <reaction evidence="6">
        <text>Endohydrolysis of (1-&gt;4)-beta-D-xylosidic linkages in xylans.</text>
        <dbReference type="EC" id="3.2.1.8"/>
    </reaction>
</comment>
<dbReference type="Proteomes" id="UP000027238">
    <property type="component" value="Unassembled WGS sequence"/>
</dbReference>